<organism evidence="2 3">
    <name type="scientific">Zhongshania marina</name>
    <dbReference type="NCBI Taxonomy" id="2304603"/>
    <lineage>
        <taxon>Bacteria</taxon>
        <taxon>Pseudomonadati</taxon>
        <taxon>Pseudomonadota</taxon>
        <taxon>Gammaproteobacteria</taxon>
        <taxon>Cellvibrionales</taxon>
        <taxon>Spongiibacteraceae</taxon>
        <taxon>Zhongshania</taxon>
    </lineage>
</organism>
<dbReference type="PANTHER" id="PTHR34597">
    <property type="entry name" value="SLR1661 PROTEIN"/>
    <property type="match status" value="1"/>
</dbReference>
<dbReference type="GO" id="GO:0098046">
    <property type="term" value="C:type V protein secretion system complex"/>
    <property type="evidence" value="ECO:0007669"/>
    <property type="project" value="TreeGrafter"/>
</dbReference>
<evidence type="ECO:0000313" key="3">
    <source>
        <dbReference type="Proteomes" id="UP000237222"/>
    </source>
</evidence>
<protein>
    <submittedName>
        <fullName evidence="2">Hemin-binding protein</fullName>
    </submittedName>
</protein>
<dbReference type="PANTHER" id="PTHR34597:SF3">
    <property type="entry name" value="OUTER MEMBRANE TRANSPORTER CDIB"/>
    <property type="match status" value="1"/>
</dbReference>
<dbReference type="AlphaFoldDB" id="A0A2S4HEI8"/>
<evidence type="ECO:0000313" key="2">
    <source>
        <dbReference type="EMBL" id="POP52402.1"/>
    </source>
</evidence>
<feature type="domain" description="Haemolysin activator HlyB C-terminal" evidence="1">
    <location>
        <begin position="294"/>
        <end position="498"/>
    </location>
</feature>
<dbReference type="OrthoDB" id="7060721at2"/>
<dbReference type="Proteomes" id="UP000237222">
    <property type="component" value="Unassembled WGS sequence"/>
</dbReference>
<dbReference type="InterPro" id="IPR051544">
    <property type="entry name" value="TPS_OM_transporter"/>
</dbReference>
<reference evidence="2" key="1">
    <citation type="submission" date="2018-01" db="EMBL/GenBank/DDBJ databases">
        <authorList>
            <person name="Yu X.-D."/>
        </authorList>
    </citation>
    <scope>NUCLEOTIDE SEQUENCE</scope>
    <source>
        <strain evidence="2">ZX-21</strain>
    </source>
</reference>
<dbReference type="Pfam" id="PF03865">
    <property type="entry name" value="ShlB"/>
    <property type="match status" value="1"/>
</dbReference>
<name>A0A2S4HEI8_9GAMM</name>
<proteinExistence type="predicted"/>
<sequence length="560" mass="60148">MAIDFPPALPPQLTTVQYIESVAGAGAPYTGMVNGYELRVSGTHYLSNDELDAIFKAAKTPSQAIFLMNSLVLRKGHLLVTMQYAPDSNVVYVHALQGKVADVQGGGVQEFFEELRGDQDLTRAEFERARVMANVKSLRTGIDYSISYDADTKNSEDISLIFDETPVEDHDATDVFFQIGNQGSRYVGRYFGNAGISHNFENGTRATFGYETAFTDLGESRNGEDYHRFQLAADRAFSTGLYGITASHTEYSQNFGPVPITTTTGGGTPLCDLLGPLGGLLGCSATGGTTTTTTQNLSLDADINTIALSGEQVLSADLTHRFNLFERIEYIDSQIDAGAFGSLQDEKYGTVEFGAKYFAAKLLNGKTFRWSAQLSLKAGVTGDSGTLGTAVATAPEVGPATRTAEFVTILPRLSAKLPMSDTSEFNLNFLGQFADEQLPQQQQWVLGGMSALSAYLPGVMSGDSGYFITADFTHKFVAGGLDLSAAVFAEYGAAQFENASGALGDERSIADMGVRVSAQMGWGVTVDAVAARPLMDDGFASSRELDKLEADFYLVLKKVF</sequence>
<dbReference type="RefSeq" id="WP_103684587.1">
    <property type="nucleotide sequence ID" value="NZ_PQGG01000028.1"/>
</dbReference>
<gene>
    <name evidence="2" type="ORF">C0068_11260</name>
</gene>
<dbReference type="Gene3D" id="2.40.160.50">
    <property type="entry name" value="membrane protein fhac: a member of the omp85/tpsb transporter family"/>
    <property type="match status" value="1"/>
</dbReference>
<dbReference type="InterPro" id="IPR005565">
    <property type="entry name" value="Hemolysn_activator_HlyB_C"/>
</dbReference>
<dbReference type="GO" id="GO:0008320">
    <property type="term" value="F:protein transmembrane transporter activity"/>
    <property type="evidence" value="ECO:0007669"/>
    <property type="project" value="TreeGrafter"/>
</dbReference>
<dbReference type="EMBL" id="PQGG01000028">
    <property type="protein sequence ID" value="POP52402.1"/>
    <property type="molecule type" value="Genomic_DNA"/>
</dbReference>
<dbReference type="GO" id="GO:0046819">
    <property type="term" value="P:protein secretion by the type V secretion system"/>
    <property type="evidence" value="ECO:0007669"/>
    <property type="project" value="TreeGrafter"/>
</dbReference>
<evidence type="ECO:0000259" key="1">
    <source>
        <dbReference type="Pfam" id="PF03865"/>
    </source>
</evidence>
<comment type="caution">
    <text evidence="2">The sequence shown here is derived from an EMBL/GenBank/DDBJ whole genome shotgun (WGS) entry which is preliminary data.</text>
</comment>
<accession>A0A2S4HEI8</accession>